<sequence>MQTKVLNYRIIVKPDERTGTDKPCFSAFCPTLGIADDGDSFEEALVNIQKLIKFHLECLAAEKEKIPVDELNKEIITTARIELPLGLSFTP</sequence>
<evidence type="ECO:0000313" key="1">
    <source>
        <dbReference type="EMBL" id="PIS14186.1"/>
    </source>
</evidence>
<proteinExistence type="predicted"/>
<comment type="caution">
    <text evidence="1">The sequence shown here is derived from an EMBL/GenBank/DDBJ whole genome shotgun (WGS) entry which is preliminary data.</text>
</comment>
<dbReference type="InterPro" id="IPR035069">
    <property type="entry name" value="TTHA1013/TTHA0281-like"/>
</dbReference>
<dbReference type="AlphaFoldDB" id="A0A2H0WNF8"/>
<dbReference type="SUPFAM" id="SSF143100">
    <property type="entry name" value="TTHA1013/TTHA0281-like"/>
    <property type="match status" value="1"/>
</dbReference>
<gene>
    <name evidence="1" type="ORF">COT65_00095</name>
</gene>
<evidence type="ECO:0000313" key="2">
    <source>
        <dbReference type="Proteomes" id="UP000230033"/>
    </source>
</evidence>
<protein>
    <recommendedName>
        <fullName evidence="3">HicB-like antitoxin of toxin-antitoxin system domain-containing protein</fullName>
    </recommendedName>
</protein>
<reference evidence="2" key="1">
    <citation type="submission" date="2017-09" db="EMBL/GenBank/DDBJ databases">
        <title>Depth-based differentiation of microbial function through sediment-hosted aquifers and enrichment of novel symbionts in the deep terrestrial subsurface.</title>
        <authorList>
            <person name="Probst A.J."/>
            <person name="Ladd B."/>
            <person name="Jarett J.K."/>
            <person name="Geller-Mcgrath D.E."/>
            <person name="Sieber C.M.K."/>
            <person name="Emerson J.B."/>
            <person name="Anantharaman K."/>
            <person name="Thomas B.C."/>
            <person name="Malmstrom R."/>
            <person name="Stieglmeier M."/>
            <person name="Klingl A."/>
            <person name="Woyke T."/>
            <person name="Ryan C.M."/>
            <person name="Banfield J.F."/>
        </authorList>
    </citation>
    <scope>NUCLEOTIDE SEQUENCE [LARGE SCALE GENOMIC DNA]</scope>
</reference>
<organism evidence="1 2">
    <name type="scientific">Candidatus Shapirobacteria bacterium CG09_land_8_20_14_0_10_47_13</name>
    <dbReference type="NCBI Taxonomy" id="1974481"/>
    <lineage>
        <taxon>Bacteria</taxon>
        <taxon>Candidatus Shapironibacteriota</taxon>
    </lineage>
</organism>
<name>A0A2H0WNF8_9BACT</name>
<dbReference type="Proteomes" id="UP000230033">
    <property type="component" value="Unassembled WGS sequence"/>
</dbReference>
<evidence type="ECO:0008006" key="3">
    <source>
        <dbReference type="Google" id="ProtNLM"/>
    </source>
</evidence>
<dbReference type="Gene3D" id="3.30.160.250">
    <property type="match status" value="1"/>
</dbReference>
<accession>A0A2H0WNF8</accession>
<dbReference type="EMBL" id="PEZJ01000003">
    <property type="protein sequence ID" value="PIS14186.1"/>
    <property type="molecule type" value="Genomic_DNA"/>
</dbReference>